<evidence type="ECO:0000256" key="4">
    <source>
        <dbReference type="ARBA" id="ARBA00023224"/>
    </source>
</evidence>
<evidence type="ECO:0000313" key="12">
    <source>
        <dbReference type="Proteomes" id="UP000450917"/>
    </source>
</evidence>
<accession>A0A7X2ZDE3</accession>
<keyword evidence="8" id="KW-0812">Transmembrane</keyword>
<keyword evidence="8" id="KW-1133">Transmembrane helix</keyword>
<sequence length="362" mass="39962">MRYATENFFPLSRDIREKSDELASFQQSQMEEASLENTDTLEKAQNVVLLVLIVSLAAAIGMALFIASRLSKPLVEMTAVARLIADGDLTKDIPVIRSRDEMGSMSAAFQQMAANLRSLIRTVSFSAEGVSASSQELAASAEQSTKAAQQITQTIQEIAFGAESQAKGAESNSRAVGELSSVIQRLAESTEVMHVSSLQTAAKAESGSQLLRRLSDHMEAVQQAVIESSGLMDNLHERLIEIGNIVDLMREIAAQTQLLSLNASIEAARAGEAGQGFAVVAGEVKNWRTNTSNRHKPWQRFWRIFRFDPEKSRMRDAFRRPGSGKRHEGRPRCGTSFRGDSRIAFVFNKVRFNNRTSRSHIK</sequence>
<dbReference type="Pfam" id="PF00015">
    <property type="entry name" value="MCPsignal"/>
    <property type="match status" value="1"/>
</dbReference>
<keyword evidence="12" id="KW-1185">Reference proteome</keyword>
<dbReference type="CDD" id="cd06225">
    <property type="entry name" value="HAMP"/>
    <property type="match status" value="1"/>
</dbReference>
<evidence type="ECO:0000259" key="9">
    <source>
        <dbReference type="PROSITE" id="PS50111"/>
    </source>
</evidence>
<evidence type="ECO:0000313" key="11">
    <source>
        <dbReference type="EMBL" id="MUG72797.1"/>
    </source>
</evidence>
<dbReference type="GO" id="GO:0005886">
    <property type="term" value="C:plasma membrane"/>
    <property type="evidence" value="ECO:0007669"/>
    <property type="project" value="UniProtKB-SubCell"/>
</dbReference>
<evidence type="ECO:0000256" key="7">
    <source>
        <dbReference type="SAM" id="MobiDB-lite"/>
    </source>
</evidence>
<keyword evidence="3 8" id="KW-0472">Membrane</keyword>
<dbReference type="Gene3D" id="1.10.287.950">
    <property type="entry name" value="Methyl-accepting chemotaxis protein"/>
    <property type="match status" value="1"/>
</dbReference>
<proteinExistence type="inferred from homology"/>
<dbReference type="SMART" id="SM00283">
    <property type="entry name" value="MA"/>
    <property type="match status" value="1"/>
</dbReference>
<comment type="caution">
    <text evidence="11">The sequence shown here is derived from an EMBL/GenBank/DDBJ whole genome shotgun (WGS) entry which is preliminary data.</text>
</comment>
<dbReference type="Proteomes" id="UP000450917">
    <property type="component" value="Unassembled WGS sequence"/>
</dbReference>
<dbReference type="InterPro" id="IPR003660">
    <property type="entry name" value="HAMP_dom"/>
</dbReference>
<evidence type="ECO:0000256" key="5">
    <source>
        <dbReference type="ARBA" id="ARBA00029447"/>
    </source>
</evidence>
<dbReference type="InterPro" id="IPR004089">
    <property type="entry name" value="MCPsignal_dom"/>
</dbReference>
<name>A0A7X2ZDE3_9BACL</name>
<comment type="similarity">
    <text evidence="5">Belongs to the methyl-accepting chemotaxis (MCP) protein family.</text>
</comment>
<evidence type="ECO:0000259" key="10">
    <source>
        <dbReference type="PROSITE" id="PS50885"/>
    </source>
</evidence>
<evidence type="ECO:0000256" key="6">
    <source>
        <dbReference type="PROSITE-ProRule" id="PRU00284"/>
    </source>
</evidence>
<comment type="subcellular location">
    <subcellularLocation>
        <location evidence="1">Cell membrane</location>
    </subcellularLocation>
</comment>
<reference evidence="11 12" key="1">
    <citation type="submission" date="2019-11" db="EMBL/GenBank/DDBJ databases">
        <title>Draft genome sequences of five Paenibacillus species of dairy origin.</title>
        <authorList>
            <person name="Olajide A.M."/>
            <person name="Chen S."/>
            <person name="Lapointe G."/>
        </authorList>
    </citation>
    <scope>NUCLEOTIDE SEQUENCE [LARGE SCALE GENOMIC DNA]</scope>
    <source>
        <strain evidence="11 12">2CS3</strain>
    </source>
</reference>
<evidence type="ECO:0000256" key="1">
    <source>
        <dbReference type="ARBA" id="ARBA00004236"/>
    </source>
</evidence>
<gene>
    <name evidence="11" type="ORF">GNP93_19215</name>
</gene>
<dbReference type="Gene3D" id="6.10.340.10">
    <property type="match status" value="1"/>
</dbReference>
<keyword evidence="2" id="KW-1003">Cell membrane</keyword>
<dbReference type="Pfam" id="PF00672">
    <property type="entry name" value="HAMP"/>
    <property type="match status" value="1"/>
</dbReference>
<dbReference type="EMBL" id="WNZX01000017">
    <property type="protein sequence ID" value="MUG72797.1"/>
    <property type="molecule type" value="Genomic_DNA"/>
</dbReference>
<dbReference type="AlphaFoldDB" id="A0A7X2ZDE3"/>
<dbReference type="PANTHER" id="PTHR32089:SF112">
    <property type="entry name" value="LYSOZYME-LIKE PROTEIN-RELATED"/>
    <property type="match status" value="1"/>
</dbReference>
<dbReference type="SMART" id="SM00304">
    <property type="entry name" value="HAMP"/>
    <property type="match status" value="1"/>
</dbReference>
<evidence type="ECO:0000256" key="2">
    <source>
        <dbReference type="ARBA" id="ARBA00022475"/>
    </source>
</evidence>
<keyword evidence="4 6" id="KW-0807">Transducer</keyword>
<evidence type="ECO:0000256" key="3">
    <source>
        <dbReference type="ARBA" id="ARBA00023136"/>
    </source>
</evidence>
<dbReference type="PANTHER" id="PTHR32089">
    <property type="entry name" value="METHYL-ACCEPTING CHEMOTAXIS PROTEIN MCPB"/>
    <property type="match status" value="1"/>
</dbReference>
<dbReference type="GO" id="GO:0007165">
    <property type="term" value="P:signal transduction"/>
    <property type="evidence" value="ECO:0007669"/>
    <property type="project" value="UniProtKB-KW"/>
</dbReference>
<feature type="region of interest" description="Disordered" evidence="7">
    <location>
        <begin position="315"/>
        <end position="334"/>
    </location>
</feature>
<dbReference type="PROSITE" id="PS50885">
    <property type="entry name" value="HAMP"/>
    <property type="match status" value="1"/>
</dbReference>
<organism evidence="11 12">
    <name type="scientific">Paenibacillus validus</name>
    <dbReference type="NCBI Taxonomy" id="44253"/>
    <lineage>
        <taxon>Bacteria</taxon>
        <taxon>Bacillati</taxon>
        <taxon>Bacillota</taxon>
        <taxon>Bacilli</taxon>
        <taxon>Bacillales</taxon>
        <taxon>Paenibacillaceae</taxon>
        <taxon>Paenibacillus</taxon>
    </lineage>
</organism>
<protein>
    <submittedName>
        <fullName evidence="11">HAMP domain-containing protein</fullName>
    </submittedName>
</protein>
<dbReference type="PROSITE" id="PS50111">
    <property type="entry name" value="CHEMOTAXIS_TRANSDUC_2"/>
    <property type="match status" value="1"/>
</dbReference>
<evidence type="ECO:0000256" key="8">
    <source>
        <dbReference type="SAM" id="Phobius"/>
    </source>
</evidence>
<feature type="domain" description="Methyl-accepting transducer" evidence="9">
    <location>
        <begin position="140"/>
        <end position="286"/>
    </location>
</feature>
<feature type="transmembrane region" description="Helical" evidence="8">
    <location>
        <begin position="47"/>
        <end position="67"/>
    </location>
</feature>
<feature type="domain" description="HAMP" evidence="10">
    <location>
        <begin position="68"/>
        <end position="121"/>
    </location>
</feature>
<dbReference type="SUPFAM" id="SSF58104">
    <property type="entry name" value="Methyl-accepting chemotaxis protein (MCP) signaling domain"/>
    <property type="match status" value="1"/>
</dbReference>